<organism evidence="2 3">
    <name type="scientific">Flavobacterium arsenatis</name>
    <dbReference type="NCBI Taxonomy" id="1484332"/>
    <lineage>
        <taxon>Bacteria</taxon>
        <taxon>Pseudomonadati</taxon>
        <taxon>Bacteroidota</taxon>
        <taxon>Flavobacteriia</taxon>
        <taxon>Flavobacteriales</taxon>
        <taxon>Flavobacteriaceae</taxon>
        <taxon>Flavobacterium</taxon>
    </lineage>
</organism>
<keyword evidence="3" id="KW-1185">Reference proteome</keyword>
<evidence type="ECO:0000313" key="3">
    <source>
        <dbReference type="Proteomes" id="UP001255185"/>
    </source>
</evidence>
<evidence type="ECO:0000313" key="2">
    <source>
        <dbReference type="EMBL" id="MDR6966352.1"/>
    </source>
</evidence>
<reference evidence="2 3" key="1">
    <citation type="submission" date="2023-07" db="EMBL/GenBank/DDBJ databases">
        <title>Sorghum-associated microbial communities from plants grown in Nebraska, USA.</title>
        <authorList>
            <person name="Schachtman D."/>
        </authorList>
    </citation>
    <scope>NUCLEOTIDE SEQUENCE [LARGE SCALE GENOMIC DNA]</scope>
    <source>
        <strain evidence="2 3">3773</strain>
    </source>
</reference>
<dbReference type="RefSeq" id="WP_310023885.1">
    <property type="nucleotide sequence ID" value="NZ_JAVDVI010000001.1"/>
</dbReference>
<evidence type="ECO:0000256" key="1">
    <source>
        <dbReference type="SAM" id="SignalP"/>
    </source>
</evidence>
<feature type="chain" id="PRO_5046707042" evidence="1">
    <location>
        <begin position="22"/>
        <end position="281"/>
    </location>
</feature>
<sequence length="281" mass="32864">MNRLIIRMTLFVLLLSTKMLAQDFHGMAVYESKTNMKDFKIDMKDGNEEMNKMLMESMKKQFEKKFFLDFNKYESVYYEEQKLEAPTAGTKSIAIKFESSSGVSEKTYKNVKEKMQIAEQDFFGKEFLVTDSLKVWKWELQSETKKIGNYTCYKATHLDPVTAEDLKQYEDLKKQQETAKTTFFVMDEPKDRITTVWYTPEIPVSNGPGEFWGLPGLILEANFDNTTILCSKVVLNPKDKTEIRKPKKGKKVTKKEYESLIEKQMEQMKDKDGNIRIEITK</sequence>
<name>A0ABU1TLP6_9FLAO</name>
<gene>
    <name evidence="2" type="ORF">J2X31_000345</name>
</gene>
<proteinExistence type="predicted"/>
<protein>
    <submittedName>
        <fullName evidence="2">GLPGLI family protein</fullName>
    </submittedName>
</protein>
<dbReference type="NCBIfam" id="TIGR01200">
    <property type="entry name" value="GLPGLI"/>
    <property type="match status" value="1"/>
</dbReference>
<dbReference type="Proteomes" id="UP001255185">
    <property type="component" value="Unassembled WGS sequence"/>
</dbReference>
<comment type="caution">
    <text evidence="2">The sequence shown here is derived from an EMBL/GenBank/DDBJ whole genome shotgun (WGS) entry which is preliminary data.</text>
</comment>
<dbReference type="InterPro" id="IPR005901">
    <property type="entry name" value="GLPGLI"/>
</dbReference>
<feature type="signal peptide" evidence="1">
    <location>
        <begin position="1"/>
        <end position="21"/>
    </location>
</feature>
<keyword evidence="1" id="KW-0732">Signal</keyword>
<dbReference type="EMBL" id="JAVDVI010000001">
    <property type="protein sequence ID" value="MDR6966352.1"/>
    <property type="molecule type" value="Genomic_DNA"/>
</dbReference>
<accession>A0ABU1TLP6</accession>
<dbReference type="Pfam" id="PF09697">
    <property type="entry name" value="Porph_ging"/>
    <property type="match status" value="1"/>
</dbReference>